<evidence type="ECO:0000256" key="3">
    <source>
        <dbReference type="ARBA" id="ARBA00023274"/>
    </source>
</evidence>
<reference evidence="8 9" key="1">
    <citation type="journal article" date="2015" name="Nature">
        <title>rRNA introns, odd ribosomes, and small enigmatic genomes across a large radiation of phyla.</title>
        <authorList>
            <person name="Brown C.T."/>
            <person name="Hug L.A."/>
            <person name="Thomas B.C."/>
            <person name="Sharon I."/>
            <person name="Castelle C.J."/>
            <person name="Singh A."/>
            <person name="Wilkins M.J."/>
            <person name="Williams K.H."/>
            <person name="Banfield J.F."/>
        </authorList>
    </citation>
    <scope>NUCLEOTIDE SEQUENCE [LARGE SCALE GENOMIC DNA]</scope>
</reference>
<evidence type="ECO:0000256" key="5">
    <source>
        <dbReference type="RuleBase" id="RU000660"/>
    </source>
</evidence>
<protein>
    <recommendedName>
        <fullName evidence="4 6">50S ribosomal protein L17</fullName>
    </recommendedName>
</protein>
<dbReference type="Proteomes" id="UP000034498">
    <property type="component" value="Unassembled WGS sequence"/>
</dbReference>
<dbReference type="InterPro" id="IPR000456">
    <property type="entry name" value="Ribosomal_bL17"/>
</dbReference>
<proteinExistence type="inferred from homology"/>
<comment type="similarity">
    <text evidence="1 5">Belongs to the bacterial ribosomal protein bL17 family.</text>
</comment>
<evidence type="ECO:0000313" key="8">
    <source>
        <dbReference type="EMBL" id="KKQ74635.1"/>
    </source>
</evidence>
<dbReference type="EMBL" id="LBUX01000001">
    <property type="protein sequence ID" value="KKQ74635.1"/>
    <property type="molecule type" value="Genomic_DNA"/>
</dbReference>
<name>A0A0G0KGP1_9BACT</name>
<organism evidence="8 9">
    <name type="scientific">Berkelbacteria bacterium GW2011_GWB1_38_5</name>
    <dbReference type="NCBI Taxonomy" id="1618336"/>
    <lineage>
        <taxon>Bacteria</taxon>
        <taxon>Candidatus Berkelbacteria</taxon>
    </lineage>
</organism>
<feature type="compositionally biased region" description="Basic and acidic residues" evidence="7">
    <location>
        <begin position="123"/>
        <end position="148"/>
    </location>
</feature>
<evidence type="ECO:0000313" key="9">
    <source>
        <dbReference type="Proteomes" id="UP000034498"/>
    </source>
</evidence>
<accession>A0A0G0KGP1</accession>
<feature type="region of interest" description="Disordered" evidence="7">
    <location>
        <begin position="123"/>
        <end position="155"/>
    </location>
</feature>
<dbReference type="InterPro" id="IPR036373">
    <property type="entry name" value="Ribosomal_bL17_sf"/>
</dbReference>
<evidence type="ECO:0000256" key="1">
    <source>
        <dbReference type="ARBA" id="ARBA00008777"/>
    </source>
</evidence>
<dbReference type="PANTHER" id="PTHR14413:SF16">
    <property type="entry name" value="LARGE RIBOSOMAL SUBUNIT PROTEIN BL17M"/>
    <property type="match status" value="1"/>
</dbReference>
<dbReference type="STRING" id="1618336.US94_C0001G0036"/>
<keyword evidence="3 5" id="KW-0687">Ribonucleoprotein</keyword>
<sequence>MRISLSRTDNHRKSLIRNLTTSLILYEKIKTTKAKAKETKKMAEKLIFLAKKNDLNARRTMIGYFFDKNATKKMFEVLSPRYEDINTGFIEEYRLTKRLGDGSDMVLLRLRNILKAPIIDNKSNIEDKDNAPDKITKKDSKKNVETGKQKTGKSK</sequence>
<dbReference type="GO" id="GO:0022625">
    <property type="term" value="C:cytosolic large ribosomal subunit"/>
    <property type="evidence" value="ECO:0007669"/>
    <property type="project" value="TreeGrafter"/>
</dbReference>
<dbReference type="PANTHER" id="PTHR14413">
    <property type="entry name" value="RIBOSOMAL PROTEIN L17"/>
    <property type="match status" value="1"/>
</dbReference>
<dbReference type="AlphaFoldDB" id="A0A0G0KGP1"/>
<comment type="caution">
    <text evidence="8">The sequence shown here is derived from an EMBL/GenBank/DDBJ whole genome shotgun (WGS) entry which is preliminary data.</text>
</comment>
<evidence type="ECO:0000256" key="6">
    <source>
        <dbReference type="RuleBase" id="RU000661"/>
    </source>
</evidence>
<dbReference type="GO" id="GO:0006412">
    <property type="term" value="P:translation"/>
    <property type="evidence" value="ECO:0007669"/>
    <property type="project" value="InterPro"/>
</dbReference>
<keyword evidence="2 5" id="KW-0689">Ribosomal protein</keyword>
<dbReference type="SUPFAM" id="SSF64263">
    <property type="entry name" value="Prokaryotic ribosomal protein L17"/>
    <property type="match status" value="1"/>
</dbReference>
<dbReference type="GO" id="GO:0003735">
    <property type="term" value="F:structural constituent of ribosome"/>
    <property type="evidence" value="ECO:0007669"/>
    <property type="project" value="InterPro"/>
</dbReference>
<evidence type="ECO:0000256" key="4">
    <source>
        <dbReference type="ARBA" id="ARBA00035494"/>
    </source>
</evidence>
<evidence type="ECO:0000256" key="2">
    <source>
        <dbReference type="ARBA" id="ARBA00022980"/>
    </source>
</evidence>
<gene>
    <name evidence="8" type="ORF">US94_C0001G0036</name>
</gene>
<dbReference type="Gene3D" id="3.90.1030.10">
    <property type="entry name" value="Ribosomal protein L17"/>
    <property type="match status" value="1"/>
</dbReference>
<evidence type="ECO:0000256" key="7">
    <source>
        <dbReference type="SAM" id="MobiDB-lite"/>
    </source>
</evidence>
<dbReference type="NCBIfam" id="TIGR00059">
    <property type="entry name" value="L17"/>
    <property type="match status" value="1"/>
</dbReference>
<dbReference type="Pfam" id="PF01196">
    <property type="entry name" value="Ribosomal_L17"/>
    <property type="match status" value="1"/>
</dbReference>